<organism evidence="1 2">
    <name type="scientific">Rangifer tarandus platyrhynchus</name>
    <name type="common">Svalbard reindeer</name>
    <dbReference type="NCBI Taxonomy" id="3082113"/>
    <lineage>
        <taxon>Eukaryota</taxon>
        <taxon>Metazoa</taxon>
        <taxon>Chordata</taxon>
        <taxon>Craniata</taxon>
        <taxon>Vertebrata</taxon>
        <taxon>Euteleostomi</taxon>
        <taxon>Mammalia</taxon>
        <taxon>Eutheria</taxon>
        <taxon>Laurasiatheria</taxon>
        <taxon>Artiodactyla</taxon>
        <taxon>Ruminantia</taxon>
        <taxon>Pecora</taxon>
        <taxon>Cervidae</taxon>
        <taxon>Odocoileinae</taxon>
        <taxon>Rangifer</taxon>
    </lineage>
</organism>
<gene>
    <name evidence="1" type="ORF">MRATA1EN3_LOCUS11585</name>
</gene>
<evidence type="ECO:0000313" key="2">
    <source>
        <dbReference type="Proteomes" id="UP001162501"/>
    </source>
</evidence>
<dbReference type="Proteomes" id="UP001162501">
    <property type="component" value="Chromosome 21"/>
</dbReference>
<dbReference type="EMBL" id="OX596105">
    <property type="protein sequence ID" value="CAI9700372.1"/>
    <property type="molecule type" value="Genomic_DNA"/>
</dbReference>
<protein>
    <submittedName>
        <fullName evidence="1">Uncharacterized protein</fullName>
    </submittedName>
</protein>
<proteinExistence type="predicted"/>
<accession>A0ACB0EI78</accession>
<evidence type="ECO:0000313" key="1">
    <source>
        <dbReference type="EMBL" id="CAI9700372.1"/>
    </source>
</evidence>
<reference evidence="1" key="1">
    <citation type="submission" date="2023-05" db="EMBL/GenBank/DDBJ databases">
        <authorList>
            <consortium name="ELIXIR-Norway"/>
        </authorList>
    </citation>
    <scope>NUCLEOTIDE SEQUENCE</scope>
</reference>
<sequence length="476" mass="51335">MPRAGTAGTLLTCGCLGGPDRSFPGSSSKEAQPCSFSAATENSSVGKSCFIKQCFYLLAFTWGGQGDSHENDSCPEHALRPRVASPRPPPWDSVHNARPSYDHSHPRENQATRSSARQSLLVFATPRLHPNAISPSMRSLVPCRLRCVRLRMRQVDISEVEVCPHASRRGNRPAPPGAGRSHEAHCTLGSSARLSVPLNLPGSRAGLLGFQKPADEHGPTSMCKRSDHGEPPGSPGKPLPPAAPYVPYAFLTRANIAATRTCPCPRVLRPPRKASSDRSKSLALVFLSCLESSVGGGHFCSRPVGCEFLGPPANVNRPLLIGVHLSVQENAFPSQRTWIDWLEIEFSSCVCTGSEMRKPSQMALASRLCFSGGVQQDSERQERQSCLGGLSLSWSVLRRETGPPSFQSWQQYHGVPSVLASLRILLSVGREEPAGGRKPKRKGSSLGVQPCSKHSPTSHACIASLSPLTFQEEMMA</sequence>
<name>A0ACB0EI78_RANTA</name>